<dbReference type="EC" id="3.4.21.-" evidence="13"/>
<reference evidence="13 14" key="1">
    <citation type="submission" date="2020-08" db="EMBL/GenBank/DDBJ databases">
        <title>Genomic Encyclopedia of Type Strains, Phase III (KMG-III): the genomes of soil and plant-associated and newly described type strains.</title>
        <authorList>
            <person name="Whitman W."/>
        </authorList>
    </citation>
    <scope>NUCLEOTIDE SEQUENCE [LARGE SCALE GENOMIC DNA]</scope>
    <source>
        <strain evidence="13 14">CECT 3266</strain>
    </source>
</reference>
<keyword evidence="4 13" id="KW-0378">Hydrolase</keyword>
<dbReference type="InterPro" id="IPR033116">
    <property type="entry name" value="TRYPSIN_SER"/>
</dbReference>
<comment type="caution">
    <text evidence="13">The sequence shown here is derived from an EMBL/GenBank/DDBJ whole genome shotgun (WGS) entry which is preliminary data.</text>
</comment>
<evidence type="ECO:0000259" key="11">
    <source>
        <dbReference type="Pfam" id="PF00089"/>
    </source>
</evidence>
<gene>
    <name evidence="13" type="ORF">FHS39_003982</name>
</gene>
<dbReference type="PIRSF" id="PIRSF001134">
    <property type="entry name" value="Streptogrisin"/>
    <property type="match status" value="1"/>
</dbReference>
<dbReference type="InterPro" id="IPR043504">
    <property type="entry name" value="Peptidase_S1_PA_chymotrypsin"/>
</dbReference>
<keyword evidence="7 9" id="KW-1015">Disulfide bond</keyword>
<dbReference type="EMBL" id="JACHJH010000006">
    <property type="protein sequence ID" value="MBB4894915.1"/>
    <property type="molecule type" value="Genomic_DNA"/>
</dbReference>
<dbReference type="GO" id="GO:0005576">
    <property type="term" value="C:extracellular region"/>
    <property type="evidence" value="ECO:0007669"/>
    <property type="project" value="InterPro"/>
</dbReference>
<evidence type="ECO:0000256" key="1">
    <source>
        <dbReference type="ARBA" id="ARBA00007664"/>
    </source>
</evidence>
<evidence type="ECO:0000256" key="10">
    <source>
        <dbReference type="SAM" id="SignalP"/>
    </source>
</evidence>
<feature type="active site" description="Charge relay system" evidence="8">
    <location>
        <position position="141"/>
    </location>
</feature>
<keyword evidence="6" id="KW-0865">Zymogen</keyword>
<evidence type="ECO:0000256" key="2">
    <source>
        <dbReference type="ARBA" id="ARBA00022670"/>
    </source>
</evidence>
<evidence type="ECO:0000256" key="5">
    <source>
        <dbReference type="ARBA" id="ARBA00022825"/>
    </source>
</evidence>
<keyword evidence="14" id="KW-1185">Reference proteome</keyword>
<dbReference type="GO" id="GO:0004252">
    <property type="term" value="F:serine-type endopeptidase activity"/>
    <property type="evidence" value="ECO:0007669"/>
    <property type="project" value="InterPro"/>
</dbReference>
<feature type="chain" id="PRO_5030959930" evidence="10">
    <location>
        <begin position="28"/>
        <end position="296"/>
    </location>
</feature>
<keyword evidence="2" id="KW-0645">Protease</keyword>
<evidence type="ECO:0000259" key="12">
    <source>
        <dbReference type="Pfam" id="PF02983"/>
    </source>
</evidence>
<evidence type="ECO:0000256" key="6">
    <source>
        <dbReference type="ARBA" id="ARBA00023145"/>
    </source>
</evidence>
<feature type="disulfide bond" evidence="9">
    <location>
        <begin position="245"/>
        <end position="272"/>
    </location>
</feature>
<dbReference type="GO" id="GO:0006508">
    <property type="term" value="P:proteolysis"/>
    <property type="evidence" value="ECO:0007669"/>
    <property type="project" value="UniProtKB-KW"/>
</dbReference>
<dbReference type="SUPFAM" id="SSF50494">
    <property type="entry name" value="Trypsin-like serine proteases"/>
    <property type="match status" value="1"/>
</dbReference>
<feature type="disulfide bond" evidence="9">
    <location>
        <begin position="121"/>
        <end position="142"/>
    </location>
</feature>
<dbReference type="InterPro" id="IPR001254">
    <property type="entry name" value="Trypsin_dom"/>
</dbReference>
<protein>
    <submittedName>
        <fullName evidence="13">Streptogrisin D</fullName>
        <ecNumber evidence="13">3.4.21.-</ecNumber>
    </submittedName>
</protein>
<dbReference type="RefSeq" id="WP_184350688.1">
    <property type="nucleotide sequence ID" value="NZ_JACHJH010000006.1"/>
</dbReference>
<feature type="active site" description="Charge relay system" evidence="8">
    <location>
        <position position="170"/>
    </location>
</feature>
<keyword evidence="5" id="KW-0720">Serine protease</keyword>
<dbReference type="InterPro" id="IPR004236">
    <property type="entry name" value="Pept_S1_alpha_lytic"/>
</dbReference>
<dbReference type="Gene3D" id="2.40.10.10">
    <property type="entry name" value="Trypsin-like serine proteases"/>
    <property type="match status" value="2"/>
</dbReference>
<dbReference type="CDD" id="cd21112">
    <property type="entry name" value="alphaLP-like"/>
    <property type="match status" value="1"/>
</dbReference>
<feature type="domain" description="Peptidase S1" evidence="11">
    <location>
        <begin position="110"/>
        <end position="285"/>
    </location>
</feature>
<dbReference type="Pfam" id="PF02983">
    <property type="entry name" value="Pro_Al_protease"/>
    <property type="match status" value="1"/>
</dbReference>
<keyword evidence="3 10" id="KW-0732">Signal</keyword>
<comment type="similarity">
    <text evidence="1">Belongs to the peptidase S1 family.</text>
</comment>
<feature type="signal peptide" evidence="10">
    <location>
        <begin position="1"/>
        <end position="27"/>
    </location>
</feature>
<dbReference type="PROSITE" id="PS00134">
    <property type="entry name" value="TRYPSIN_HIS"/>
    <property type="match status" value="1"/>
</dbReference>
<proteinExistence type="inferred from homology"/>
<evidence type="ECO:0000256" key="3">
    <source>
        <dbReference type="ARBA" id="ARBA00022729"/>
    </source>
</evidence>
<evidence type="ECO:0000256" key="8">
    <source>
        <dbReference type="PIRSR" id="PIRSR001134-1"/>
    </source>
</evidence>
<name>A0A7W7LR63_9ACTN</name>
<evidence type="ECO:0000313" key="13">
    <source>
        <dbReference type="EMBL" id="MBB4894915.1"/>
    </source>
</evidence>
<accession>A0A7W7LR63</accession>
<sequence>MPARAASALAAALALTAAVLLPQSAHASSASAATRFSDSQLDVVQEELSKTAAIPGTAWATDPRLGRVVVTADSTVTGARRAKLDEVVSGSGGAVVVRTVPGRLTRFLGGGDAVYGRSARCTAGFNVTRPGRPAAFLTAGHCGNAVPSWSATQGGPEIAKTVASVFPGHDYALAEYTAGGDHPSVVNLHGSGAQAIREAALASVGETVERSGSSTGVHSGKVTGIDATVNYPEGQVTGLIKTSVCGEPGDSGGPLFDHDKGLGVLSGGVGSCGLQGGETYYQPLPEALAALKAQLG</sequence>
<dbReference type="AlphaFoldDB" id="A0A7W7LR63"/>
<dbReference type="PRINTS" id="PR00861">
    <property type="entry name" value="ALYTICPTASE"/>
</dbReference>
<dbReference type="InterPro" id="IPR001316">
    <property type="entry name" value="Pept_S1A_streptogrisin"/>
</dbReference>
<evidence type="ECO:0000256" key="4">
    <source>
        <dbReference type="ARBA" id="ARBA00022801"/>
    </source>
</evidence>
<evidence type="ECO:0000256" key="7">
    <source>
        <dbReference type="ARBA" id="ARBA00023157"/>
    </source>
</evidence>
<dbReference type="PROSITE" id="PS00135">
    <property type="entry name" value="TRYPSIN_SER"/>
    <property type="match status" value="1"/>
</dbReference>
<evidence type="ECO:0000256" key="9">
    <source>
        <dbReference type="PIRSR" id="PIRSR001134-2"/>
    </source>
</evidence>
<organism evidence="13 14">
    <name type="scientific">Streptomyces olivoverticillatus</name>
    <dbReference type="NCBI Taxonomy" id="66427"/>
    <lineage>
        <taxon>Bacteria</taxon>
        <taxon>Bacillati</taxon>
        <taxon>Actinomycetota</taxon>
        <taxon>Actinomycetes</taxon>
        <taxon>Kitasatosporales</taxon>
        <taxon>Streptomycetaceae</taxon>
        <taxon>Streptomyces</taxon>
    </lineage>
</organism>
<dbReference type="Proteomes" id="UP000556084">
    <property type="component" value="Unassembled WGS sequence"/>
</dbReference>
<dbReference type="InterPro" id="IPR009003">
    <property type="entry name" value="Peptidase_S1_PA"/>
</dbReference>
<dbReference type="Pfam" id="PF00089">
    <property type="entry name" value="Trypsin"/>
    <property type="match status" value="1"/>
</dbReference>
<feature type="active site" description="Charge relay system" evidence="8">
    <location>
        <position position="251"/>
    </location>
</feature>
<dbReference type="InterPro" id="IPR018114">
    <property type="entry name" value="TRYPSIN_HIS"/>
</dbReference>
<feature type="domain" description="Peptidase S1A alpha-lytic prodomain" evidence="12">
    <location>
        <begin position="37"/>
        <end position="88"/>
    </location>
</feature>
<evidence type="ECO:0000313" key="14">
    <source>
        <dbReference type="Proteomes" id="UP000556084"/>
    </source>
</evidence>